<evidence type="ECO:0000259" key="7">
    <source>
        <dbReference type="SMART" id="SM00990"/>
    </source>
</evidence>
<comment type="catalytic activity">
    <reaction evidence="5">
        <text>Hydrolytically removes 5'-nucleotides successively from the 3'-hydroxy termini of 3'-hydroxy-terminated oligonucleotides.</text>
        <dbReference type="EC" id="3.1.4.1"/>
    </reaction>
</comment>
<sequence length="1006" mass="112742">MAAGSLFSGQAQNLVFWSGQEREECVNNDDAELEPVSDLLDNLQEAIDFRQSQDGKPESMYVTLFHDMLREATKEDHLFSVDEFRLMMDYALLPYHARYLLVRVLLRKESNCMRLSSLKYTSELGDPTNIITAMKRLCGDISPPTLKPVKPKPPKGTADDAISISDDEEEDPPCEVKAEPAPEGTVPILYADDETQIPLRELLGCLLSDELSEVGRSFKVKRTLKKESLISELLKVTAYQGTLNFPTTSAKKKSQMHQSKLPFGQPQNQQERLRAVVIKILEKCIRVHPDVHATFRRVNLVYFRSTTHSPSLLTSAILSKSSKRHYAVYQSSRTMHIWRTRQELLDYEWALAREAEIVLLLDGNGAPDTSRTSRGSKTPAPSHKHRTPATPASAISSARNSSIAEDGDGPSEPAETPQRQAAIDAKRIFDDVYPRWQALVSVKGEEEGRPAGLERFHCGHVLTRVVCKGATALGLLGEHDEELEVYEALLAQTRWRRAKRGGWYDRRALLLTFHHAGGGTNDEDFNIRALEGIKDALLDDDTHTVFRPSLQTRLTKLENKLKLPAEERHSCAGSLAKAEKRIFHGTRIRQGAGSLKLDNMGRAIKPVTTLDSPLLRRPILLNAQKAEPSSAPTPEPKWKGKAIWEGKDGEEVTVETLALQRYEALGYRGFHSEGSIIRTLFGLLFWDIIFADVPGAFETKYQSAPLDIAEDCFYYARESLIKKRLDEIEQGNAQRILNEVDDEHRATGTWCVGVRWDLFTKEDLLEIVHCLGGQLLVVICRLLCEDYSSRGGGVPDLIIWNYATSSCKFVEVKGDKDTLQKNQKVWISFLLRGGAKVEECHVTEHGTPTKKPKPTKSVTKSSAKRKAKGKRKASWNSDSESEPVIAESEDEVGVHMSSQGWGPNEDDNKVLDKDSLPVFTIRTRYRTRAAVDAEVDTDDEEVDQLDPTPSNFRTTALPLQPWRGTKRKSDEDVLASPTPKQISRSASQLVPEVVIVMPSPKRKRLA</sequence>
<keyword evidence="2 5" id="KW-0479">Metal-binding</keyword>
<dbReference type="GO" id="GO:0046872">
    <property type="term" value="F:metal ion binding"/>
    <property type="evidence" value="ECO:0007669"/>
    <property type="project" value="UniProtKB-KW"/>
</dbReference>
<dbReference type="InterPro" id="IPR049126">
    <property type="entry name" value="FAN1-like_TPR"/>
</dbReference>
<feature type="compositionally biased region" description="Low complexity" evidence="6">
    <location>
        <begin position="388"/>
        <end position="404"/>
    </location>
</feature>
<gene>
    <name evidence="8" type="ORF">FIBSPDRAFT_597671</name>
</gene>
<keyword evidence="9" id="KW-1185">Reference proteome</keyword>
<dbReference type="EMBL" id="KV417574">
    <property type="protein sequence ID" value="KZP18278.1"/>
    <property type="molecule type" value="Genomic_DNA"/>
</dbReference>
<dbReference type="PANTHER" id="PTHR15749">
    <property type="entry name" value="FANCONI-ASSOCIATED NUCLEASE 1"/>
    <property type="match status" value="1"/>
</dbReference>
<dbReference type="GO" id="GO:0070336">
    <property type="term" value="F:flap-structured DNA binding"/>
    <property type="evidence" value="ECO:0007669"/>
    <property type="project" value="TreeGrafter"/>
</dbReference>
<keyword evidence="5" id="KW-0234">DNA repair</keyword>
<dbReference type="InterPro" id="IPR033315">
    <property type="entry name" value="Fan1-like"/>
</dbReference>
<feature type="domain" description="VRR-NUC" evidence="7">
    <location>
        <begin position="728"/>
        <end position="844"/>
    </location>
</feature>
<comment type="similarity">
    <text evidence="5">Belongs to the FAN1 family.</text>
</comment>
<dbReference type="InterPro" id="IPR049132">
    <property type="entry name" value="FAN1-like_euk"/>
</dbReference>
<dbReference type="SMART" id="SM00990">
    <property type="entry name" value="VRR_NUC"/>
    <property type="match status" value="1"/>
</dbReference>
<dbReference type="Pfam" id="PF08774">
    <property type="entry name" value="VRR_NUC"/>
    <property type="match status" value="1"/>
</dbReference>
<evidence type="ECO:0000313" key="9">
    <source>
        <dbReference type="Proteomes" id="UP000076532"/>
    </source>
</evidence>
<dbReference type="GO" id="GO:0017108">
    <property type="term" value="F:5'-flap endonuclease activity"/>
    <property type="evidence" value="ECO:0007669"/>
    <property type="project" value="TreeGrafter"/>
</dbReference>
<evidence type="ECO:0000256" key="3">
    <source>
        <dbReference type="ARBA" id="ARBA00022801"/>
    </source>
</evidence>
<feature type="region of interest" description="Disordered" evidence="6">
    <location>
        <begin position="142"/>
        <end position="180"/>
    </location>
</feature>
<keyword evidence="5" id="KW-0464">Manganese</keyword>
<accession>A0A166GXZ7</accession>
<dbReference type="Proteomes" id="UP000076532">
    <property type="component" value="Unassembled WGS sequence"/>
</dbReference>
<dbReference type="CDD" id="cd22326">
    <property type="entry name" value="FAN1-like"/>
    <property type="match status" value="1"/>
</dbReference>
<dbReference type="Pfam" id="PF21170">
    <property type="entry name" value="FAN1_TPR"/>
    <property type="match status" value="1"/>
</dbReference>
<organism evidence="8 9">
    <name type="scientific">Athelia psychrophila</name>
    <dbReference type="NCBI Taxonomy" id="1759441"/>
    <lineage>
        <taxon>Eukaryota</taxon>
        <taxon>Fungi</taxon>
        <taxon>Dikarya</taxon>
        <taxon>Basidiomycota</taxon>
        <taxon>Agaricomycotina</taxon>
        <taxon>Agaricomycetes</taxon>
        <taxon>Agaricomycetidae</taxon>
        <taxon>Atheliales</taxon>
        <taxon>Atheliaceae</taxon>
        <taxon>Athelia</taxon>
    </lineage>
</organism>
<keyword evidence="4 5" id="KW-0460">Magnesium</keyword>
<keyword evidence="5" id="KW-0539">Nucleus</keyword>
<evidence type="ECO:0000256" key="5">
    <source>
        <dbReference type="RuleBase" id="RU365033"/>
    </source>
</evidence>
<dbReference type="EC" id="3.1.4.1" evidence="5"/>
<evidence type="ECO:0000256" key="6">
    <source>
        <dbReference type="SAM" id="MobiDB-lite"/>
    </source>
</evidence>
<dbReference type="STRING" id="436010.A0A166GXZ7"/>
<dbReference type="GO" id="GO:0036297">
    <property type="term" value="P:interstrand cross-link repair"/>
    <property type="evidence" value="ECO:0007669"/>
    <property type="project" value="InterPro"/>
</dbReference>
<dbReference type="GO" id="GO:0004528">
    <property type="term" value="F:phosphodiesterase I activity"/>
    <property type="evidence" value="ECO:0007669"/>
    <property type="project" value="UniProtKB-EC"/>
</dbReference>
<feature type="region of interest" description="Disordered" evidence="6">
    <location>
        <begin position="841"/>
        <end position="911"/>
    </location>
</feature>
<comment type="subcellular location">
    <subcellularLocation>
        <location evidence="5">Nucleus</location>
    </subcellularLocation>
</comment>
<comment type="cofactor">
    <cofactor evidence="5">
        <name>Mg(2+)</name>
        <dbReference type="ChEBI" id="CHEBI:18420"/>
    </cofactor>
    <cofactor evidence="5">
        <name>Mn(2+)</name>
        <dbReference type="ChEBI" id="CHEBI:29035"/>
    </cofactor>
</comment>
<keyword evidence="1 5" id="KW-0540">Nuclease</keyword>
<evidence type="ECO:0000256" key="2">
    <source>
        <dbReference type="ARBA" id="ARBA00022723"/>
    </source>
</evidence>
<dbReference type="InterPro" id="IPR014883">
    <property type="entry name" value="VRR_NUC"/>
</dbReference>
<dbReference type="GO" id="GO:0008409">
    <property type="term" value="F:5'-3' exonuclease activity"/>
    <property type="evidence" value="ECO:0007669"/>
    <property type="project" value="TreeGrafter"/>
</dbReference>
<proteinExistence type="inferred from homology"/>
<dbReference type="GO" id="GO:0005634">
    <property type="term" value="C:nucleus"/>
    <property type="evidence" value="ECO:0007669"/>
    <property type="project" value="UniProtKB-SubCell"/>
</dbReference>
<comment type="function">
    <text evidence="5">Nuclease required for the repair of DNA interstrand cross-links (ICL). Acts as a 5'-3' exonuclease that anchors at a cut end of DNA and cleaves DNA successively at every third nucleotide, allowing to excise an ICL from one strand through flanking incisions.</text>
</comment>
<evidence type="ECO:0000256" key="4">
    <source>
        <dbReference type="ARBA" id="ARBA00022842"/>
    </source>
</evidence>
<feature type="compositionally biased region" description="Basic residues" evidence="6">
    <location>
        <begin position="862"/>
        <end position="873"/>
    </location>
</feature>
<keyword evidence="5" id="KW-0227">DNA damage</keyword>
<dbReference type="OrthoDB" id="76364at2759"/>
<reference evidence="8 9" key="1">
    <citation type="journal article" date="2016" name="Mol. Biol. Evol.">
        <title>Comparative Genomics of Early-Diverging Mushroom-Forming Fungi Provides Insights into the Origins of Lignocellulose Decay Capabilities.</title>
        <authorList>
            <person name="Nagy L.G."/>
            <person name="Riley R."/>
            <person name="Tritt A."/>
            <person name="Adam C."/>
            <person name="Daum C."/>
            <person name="Floudas D."/>
            <person name="Sun H."/>
            <person name="Yadav J.S."/>
            <person name="Pangilinan J."/>
            <person name="Larsson K.H."/>
            <person name="Matsuura K."/>
            <person name="Barry K."/>
            <person name="Labutti K."/>
            <person name="Kuo R."/>
            <person name="Ohm R.A."/>
            <person name="Bhattacharya S.S."/>
            <person name="Shirouzu T."/>
            <person name="Yoshinaga Y."/>
            <person name="Martin F.M."/>
            <person name="Grigoriev I.V."/>
            <person name="Hibbett D.S."/>
        </authorList>
    </citation>
    <scope>NUCLEOTIDE SEQUENCE [LARGE SCALE GENOMIC DNA]</scope>
    <source>
        <strain evidence="8 9">CBS 109695</strain>
    </source>
</reference>
<dbReference type="PANTHER" id="PTHR15749:SF4">
    <property type="entry name" value="FANCONI-ASSOCIATED NUCLEASE 1"/>
    <property type="match status" value="1"/>
</dbReference>
<feature type="region of interest" description="Disordered" evidence="6">
    <location>
        <begin position="959"/>
        <end position="986"/>
    </location>
</feature>
<keyword evidence="3 5" id="KW-0378">Hydrolase</keyword>
<feature type="compositionally biased region" description="Polar residues" evidence="6">
    <location>
        <begin position="367"/>
        <end position="376"/>
    </location>
</feature>
<feature type="region of interest" description="Disordered" evidence="6">
    <location>
        <begin position="363"/>
        <end position="419"/>
    </location>
</feature>
<name>A0A166GXZ7_9AGAM</name>
<evidence type="ECO:0000313" key="8">
    <source>
        <dbReference type="EMBL" id="KZP18278.1"/>
    </source>
</evidence>
<protein>
    <recommendedName>
        <fullName evidence="5">Fanconi-associated nuclease</fullName>
        <ecNumber evidence="5">3.1.4.1</ecNumber>
    </recommendedName>
</protein>
<evidence type="ECO:0000256" key="1">
    <source>
        <dbReference type="ARBA" id="ARBA00022722"/>
    </source>
</evidence>
<dbReference type="AlphaFoldDB" id="A0A166GXZ7"/>